<dbReference type="PROSITE" id="PS01173">
    <property type="entry name" value="LIPASE_GDXG_HIS"/>
    <property type="match status" value="1"/>
</dbReference>
<dbReference type="RefSeq" id="WP_125095638.1">
    <property type="nucleotide sequence ID" value="NZ_RRUE01000002.1"/>
</dbReference>
<dbReference type="EMBL" id="RRUE01000002">
    <property type="protein sequence ID" value="RRN43426.1"/>
    <property type="molecule type" value="Genomic_DNA"/>
</dbReference>
<dbReference type="InterPro" id="IPR029058">
    <property type="entry name" value="AB_hydrolase_fold"/>
</dbReference>
<dbReference type="InterPro" id="IPR050300">
    <property type="entry name" value="GDXG_lipolytic_enzyme"/>
</dbReference>
<dbReference type="GO" id="GO:0016787">
    <property type="term" value="F:hydrolase activity"/>
    <property type="evidence" value="ECO:0007669"/>
    <property type="project" value="UniProtKB-KW"/>
</dbReference>
<dbReference type="SUPFAM" id="SSF53474">
    <property type="entry name" value="alpha/beta-Hydrolases"/>
    <property type="match status" value="1"/>
</dbReference>
<feature type="domain" description="Alpha/beta hydrolase fold-3" evidence="5">
    <location>
        <begin position="239"/>
        <end position="357"/>
    </location>
</feature>
<dbReference type="Gene3D" id="3.40.50.1820">
    <property type="entry name" value="alpha/beta hydrolase"/>
    <property type="match status" value="1"/>
</dbReference>
<dbReference type="PANTHER" id="PTHR48081:SF8">
    <property type="entry name" value="ALPHA_BETA HYDROLASE FOLD-3 DOMAIN-CONTAINING PROTEIN-RELATED"/>
    <property type="match status" value="1"/>
</dbReference>
<comment type="caution">
    <text evidence="6">The sequence shown here is derived from an EMBL/GenBank/DDBJ whole genome shotgun (WGS) entry which is preliminary data.</text>
</comment>
<gene>
    <name evidence="6" type="ORF">EHV23_08115</name>
</gene>
<proteinExistence type="inferred from homology"/>
<dbReference type="Pfam" id="PF07859">
    <property type="entry name" value="Abhydrolase_3"/>
    <property type="match status" value="2"/>
</dbReference>
<comment type="similarity">
    <text evidence="1">Belongs to the 'GDXG' lipolytic enzyme family.</text>
</comment>
<evidence type="ECO:0000313" key="6">
    <source>
        <dbReference type="EMBL" id="RRN43426.1"/>
    </source>
</evidence>
<name>A0A426FKU5_9BURK</name>
<dbReference type="Proteomes" id="UP000270261">
    <property type="component" value="Unassembled WGS sequence"/>
</dbReference>
<dbReference type="PROSITE" id="PS01174">
    <property type="entry name" value="LIPASE_GDXG_SER"/>
    <property type="match status" value="1"/>
</dbReference>
<evidence type="ECO:0000259" key="5">
    <source>
        <dbReference type="Pfam" id="PF07859"/>
    </source>
</evidence>
<organism evidence="6 7">
    <name type="scientific">Lautropia dentalis</name>
    <dbReference type="NCBI Taxonomy" id="2490857"/>
    <lineage>
        <taxon>Bacteria</taxon>
        <taxon>Pseudomonadati</taxon>
        <taxon>Pseudomonadota</taxon>
        <taxon>Betaproteobacteria</taxon>
        <taxon>Burkholderiales</taxon>
        <taxon>Burkholderiaceae</taxon>
        <taxon>Lautropia</taxon>
    </lineage>
</organism>
<feature type="compositionally biased region" description="Low complexity" evidence="4">
    <location>
        <begin position="232"/>
        <end position="241"/>
    </location>
</feature>
<accession>A0A426FKU5</accession>
<feature type="region of interest" description="Disordered" evidence="4">
    <location>
        <begin position="189"/>
        <end position="241"/>
    </location>
</feature>
<sequence length="382" mass="41730">MLSHMHPQLAAFFQYRVEQQKLLEQLDGPGAVMPMPDLKGLRAWYKMFGQRVGGPVLEVAEVRDFVAETDERPLHMRLYRPQADLAAPPCLVYFHGGGWSMGDLDTHDRVCRRLALAAQAVVISVDYGLSPELPWPQAAHDAIAATRWIQASAGSLAIDAHRVGVAGDSAGGNLAAIVALALRPAADILPQSDDQARTDSQHRPANRHRTDRPSPGNGHAQPENLPPPDSPPQSQSPQPENLPPLVAQLLIYPATDLRSGFEPHYPSLTDNADRPPLSTAQMREHMRHYLDEQPEHAHHWQASPLLANDHRGAAPALVITAGLDPLRDDGIAYAQTLSRAGVDVLLRNYAGHTHGFVEMAGVLDTVPDAFALMGQWFRQQAA</sequence>
<dbReference type="AlphaFoldDB" id="A0A426FKU5"/>
<evidence type="ECO:0000313" key="7">
    <source>
        <dbReference type="Proteomes" id="UP000270261"/>
    </source>
</evidence>
<evidence type="ECO:0000256" key="1">
    <source>
        <dbReference type="ARBA" id="ARBA00010515"/>
    </source>
</evidence>
<dbReference type="InterPro" id="IPR002168">
    <property type="entry name" value="Lipase_GDXG_HIS_AS"/>
</dbReference>
<dbReference type="PANTHER" id="PTHR48081">
    <property type="entry name" value="AB HYDROLASE SUPERFAMILY PROTEIN C4A8.06C"/>
    <property type="match status" value="1"/>
</dbReference>
<protein>
    <submittedName>
        <fullName evidence="6">Alpha/beta hydrolase</fullName>
    </submittedName>
</protein>
<evidence type="ECO:0000256" key="4">
    <source>
        <dbReference type="SAM" id="MobiDB-lite"/>
    </source>
</evidence>
<dbReference type="OrthoDB" id="9794445at2"/>
<evidence type="ECO:0000256" key="2">
    <source>
        <dbReference type="ARBA" id="ARBA00022801"/>
    </source>
</evidence>
<keyword evidence="2 6" id="KW-0378">Hydrolase</keyword>
<feature type="domain" description="Alpha/beta hydrolase fold-3" evidence="5">
    <location>
        <begin position="91"/>
        <end position="186"/>
    </location>
</feature>
<evidence type="ECO:0000256" key="3">
    <source>
        <dbReference type="PROSITE-ProRule" id="PRU10038"/>
    </source>
</evidence>
<keyword evidence="7" id="KW-1185">Reference proteome</keyword>
<reference evidence="6 7" key="1">
    <citation type="submission" date="2018-11" db="EMBL/GenBank/DDBJ databases">
        <title>Genome sequencing of Lautropia sp. KCOM 2505 (= ChDC F240).</title>
        <authorList>
            <person name="Kook J.-K."/>
            <person name="Park S.-N."/>
            <person name="Lim Y.K."/>
        </authorList>
    </citation>
    <scope>NUCLEOTIDE SEQUENCE [LARGE SCALE GENOMIC DNA]</scope>
    <source>
        <strain evidence="6 7">KCOM 2505</strain>
    </source>
</reference>
<dbReference type="InterPro" id="IPR013094">
    <property type="entry name" value="AB_hydrolase_3"/>
</dbReference>
<dbReference type="InterPro" id="IPR033140">
    <property type="entry name" value="Lipase_GDXG_put_SER_AS"/>
</dbReference>
<feature type="active site" evidence="3">
    <location>
        <position position="169"/>
    </location>
</feature>